<feature type="compositionally biased region" description="Basic and acidic residues" evidence="1">
    <location>
        <begin position="1"/>
        <end position="12"/>
    </location>
</feature>
<protein>
    <submittedName>
        <fullName evidence="2">Uncharacterized protein</fullName>
    </submittedName>
</protein>
<evidence type="ECO:0000313" key="2">
    <source>
        <dbReference type="EMBL" id="EJK57159.1"/>
    </source>
</evidence>
<organism evidence="2 3">
    <name type="scientific">Thalassiosira oceanica</name>
    <name type="common">Marine diatom</name>
    <dbReference type="NCBI Taxonomy" id="159749"/>
    <lineage>
        <taxon>Eukaryota</taxon>
        <taxon>Sar</taxon>
        <taxon>Stramenopiles</taxon>
        <taxon>Ochrophyta</taxon>
        <taxon>Bacillariophyta</taxon>
        <taxon>Coscinodiscophyceae</taxon>
        <taxon>Thalassiosirophycidae</taxon>
        <taxon>Thalassiosirales</taxon>
        <taxon>Thalassiosiraceae</taxon>
        <taxon>Thalassiosira</taxon>
    </lineage>
</organism>
<evidence type="ECO:0000313" key="3">
    <source>
        <dbReference type="Proteomes" id="UP000266841"/>
    </source>
</evidence>
<accession>K0RXJ7</accession>
<gene>
    <name evidence="2" type="ORF">THAOC_22829</name>
</gene>
<feature type="compositionally biased region" description="Basic and acidic residues" evidence="1">
    <location>
        <begin position="44"/>
        <end position="58"/>
    </location>
</feature>
<dbReference type="EMBL" id="AGNL01029286">
    <property type="protein sequence ID" value="EJK57159.1"/>
    <property type="molecule type" value="Genomic_DNA"/>
</dbReference>
<feature type="region of interest" description="Disordered" evidence="1">
    <location>
        <begin position="1"/>
        <end position="58"/>
    </location>
</feature>
<proteinExistence type="predicted"/>
<reference evidence="2 3" key="1">
    <citation type="journal article" date="2012" name="Genome Biol.">
        <title>Genome and low-iron response of an oceanic diatom adapted to chronic iron limitation.</title>
        <authorList>
            <person name="Lommer M."/>
            <person name="Specht M."/>
            <person name="Roy A.S."/>
            <person name="Kraemer L."/>
            <person name="Andreson R."/>
            <person name="Gutowska M.A."/>
            <person name="Wolf J."/>
            <person name="Bergner S.V."/>
            <person name="Schilhabel M.B."/>
            <person name="Klostermeier U.C."/>
            <person name="Beiko R.G."/>
            <person name="Rosenstiel P."/>
            <person name="Hippler M."/>
            <person name="Laroche J."/>
        </authorList>
    </citation>
    <scope>NUCLEOTIDE SEQUENCE [LARGE SCALE GENOMIC DNA]</scope>
    <source>
        <strain evidence="2 3">CCMP1005</strain>
    </source>
</reference>
<comment type="caution">
    <text evidence="2">The sequence shown here is derived from an EMBL/GenBank/DDBJ whole genome shotgun (WGS) entry which is preliminary data.</text>
</comment>
<keyword evidence="3" id="KW-1185">Reference proteome</keyword>
<dbReference type="AlphaFoldDB" id="K0RXJ7"/>
<name>K0RXJ7_THAOC</name>
<feature type="non-terminal residue" evidence="2">
    <location>
        <position position="1"/>
    </location>
</feature>
<sequence>GLVGREARRAEGGRAGAEVQGTRGGHGGAGVRDQAQEQGGGMDRAIDSDAAEGQRVDSCEEEGLEQVKWCAFVERHTATLGTLCAAINSATTIYANWHLGVRVPVAN</sequence>
<evidence type="ECO:0000256" key="1">
    <source>
        <dbReference type="SAM" id="MobiDB-lite"/>
    </source>
</evidence>
<dbReference type="Proteomes" id="UP000266841">
    <property type="component" value="Unassembled WGS sequence"/>
</dbReference>